<feature type="domain" description="Rhodopsin" evidence="8">
    <location>
        <begin position="42"/>
        <end position="257"/>
    </location>
</feature>
<dbReference type="GO" id="GO:0016020">
    <property type="term" value="C:membrane"/>
    <property type="evidence" value="ECO:0007669"/>
    <property type="project" value="UniProtKB-SubCell"/>
</dbReference>
<sequence>MAVHEPPEIASLGKQQEKIAIAFLILAWSFVSLRIWTRTYVIANFVYCVAILFLDAHGGGTHVTSVSQMLALTKWVIIGEATYIITVMILKVSLGIFFARIVVKPWQLWTIYINVAVNIVSSMVSFFYVIFRCGANLDVYVYRQLANECAPRPLDRFFAYQQASFTTLTDCIFASFPIFILWNASMDIRSKISVGFILSLAALGCICSIIRFQYVDGLTQIEDFFWNATNVAIWSIIESGAGIVAGCLATLRPFLKRSFITAQPIRSSTFKYVSRLFRSNVGNSNKEYAQRARGRGVYGQHSEAFELKSDASKKGESTDSILTQTEDINGPWPSRPDIEGSRNLELDRKSSRTTRNRAVSDVRSSLNRPLPPISPDAST</sequence>
<evidence type="ECO:0000256" key="3">
    <source>
        <dbReference type="ARBA" id="ARBA00022989"/>
    </source>
</evidence>
<keyword evidence="4 7" id="KW-0472">Membrane</keyword>
<dbReference type="InterPro" id="IPR052337">
    <property type="entry name" value="SAT4-like"/>
</dbReference>
<accession>A0A6A6EUA6</accession>
<feature type="transmembrane region" description="Helical" evidence="7">
    <location>
        <begin position="19"/>
        <end position="37"/>
    </location>
</feature>
<feature type="transmembrane region" description="Helical" evidence="7">
    <location>
        <begin position="111"/>
        <end position="131"/>
    </location>
</feature>
<evidence type="ECO:0000313" key="9">
    <source>
        <dbReference type="EMBL" id="KAF2194861.1"/>
    </source>
</evidence>
<dbReference type="InterPro" id="IPR049326">
    <property type="entry name" value="Rhodopsin_dom_fungi"/>
</dbReference>
<gene>
    <name evidence="9" type="ORF">K469DRAFT_726006</name>
</gene>
<dbReference type="PANTHER" id="PTHR33048:SF96">
    <property type="entry name" value="INTEGRAL MEMBRANE PROTEIN"/>
    <property type="match status" value="1"/>
</dbReference>
<evidence type="ECO:0000313" key="10">
    <source>
        <dbReference type="Proteomes" id="UP000800200"/>
    </source>
</evidence>
<dbReference type="EMBL" id="ML994611">
    <property type="protein sequence ID" value="KAF2194861.1"/>
    <property type="molecule type" value="Genomic_DNA"/>
</dbReference>
<dbReference type="AlphaFoldDB" id="A0A6A6EUA6"/>
<feature type="transmembrane region" description="Helical" evidence="7">
    <location>
        <begin position="194"/>
        <end position="212"/>
    </location>
</feature>
<name>A0A6A6EUA6_9PEZI</name>
<proteinExistence type="inferred from homology"/>
<feature type="transmembrane region" description="Helical" evidence="7">
    <location>
        <begin position="75"/>
        <end position="99"/>
    </location>
</feature>
<evidence type="ECO:0000256" key="2">
    <source>
        <dbReference type="ARBA" id="ARBA00022692"/>
    </source>
</evidence>
<dbReference type="Pfam" id="PF20684">
    <property type="entry name" value="Fung_rhodopsin"/>
    <property type="match status" value="1"/>
</dbReference>
<keyword evidence="10" id="KW-1185">Reference proteome</keyword>
<feature type="transmembrane region" description="Helical" evidence="7">
    <location>
        <begin position="163"/>
        <end position="182"/>
    </location>
</feature>
<feature type="compositionally biased region" description="Polar residues" evidence="6">
    <location>
        <begin position="318"/>
        <end position="327"/>
    </location>
</feature>
<protein>
    <recommendedName>
        <fullName evidence="8">Rhodopsin domain-containing protein</fullName>
    </recommendedName>
</protein>
<evidence type="ECO:0000256" key="6">
    <source>
        <dbReference type="SAM" id="MobiDB-lite"/>
    </source>
</evidence>
<reference evidence="9" key="1">
    <citation type="journal article" date="2020" name="Stud. Mycol.">
        <title>101 Dothideomycetes genomes: a test case for predicting lifestyles and emergence of pathogens.</title>
        <authorList>
            <person name="Haridas S."/>
            <person name="Albert R."/>
            <person name="Binder M."/>
            <person name="Bloem J."/>
            <person name="Labutti K."/>
            <person name="Salamov A."/>
            <person name="Andreopoulos B."/>
            <person name="Baker S."/>
            <person name="Barry K."/>
            <person name="Bills G."/>
            <person name="Bluhm B."/>
            <person name="Cannon C."/>
            <person name="Castanera R."/>
            <person name="Culley D."/>
            <person name="Daum C."/>
            <person name="Ezra D."/>
            <person name="Gonzalez J."/>
            <person name="Henrissat B."/>
            <person name="Kuo A."/>
            <person name="Liang C."/>
            <person name="Lipzen A."/>
            <person name="Lutzoni F."/>
            <person name="Magnuson J."/>
            <person name="Mondo S."/>
            <person name="Nolan M."/>
            <person name="Ohm R."/>
            <person name="Pangilinan J."/>
            <person name="Park H.-J."/>
            <person name="Ramirez L."/>
            <person name="Alfaro M."/>
            <person name="Sun H."/>
            <person name="Tritt A."/>
            <person name="Yoshinaga Y."/>
            <person name="Zwiers L.-H."/>
            <person name="Turgeon B."/>
            <person name="Goodwin S."/>
            <person name="Spatafora J."/>
            <person name="Crous P."/>
            <person name="Grigoriev I."/>
        </authorList>
    </citation>
    <scope>NUCLEOTIDE SEQUENCE</scope>
    <source>
        <strain evidence="9">CBS 207.26</strain>
    </source>
</reference>
<keyword evidence="3 7" id="KW-1133">Transmembrane helix</keyword>
<feature type="region of interest" description="Disordered" evidence="6">
    <location>
        <begin position="308"/>
        <end position="379"/>
    </location>
</feature>
<dbReference type="PANTHER" id="PTHR33048">
    <property type="entry name" value="PTH11-LIKE INTEGRAL MEMBRANE PROTEIN (AFU_ORTHOLOGUE AFUA_5G11245)"/>
    <property type="match status" value="1"/>
</dbReference>
<dbReference type="Proteomes" id="UP000800200">
    <property type="component" value="Unassembled WGS sequence"/>
</dbReference>
<dbReference type="OrthoDB" id="4682787at2759"/>
<evidence type="ECO:0000256" key="5">
    <source>
        <dbReference type="ARBA" id="ARBA00038359"/>
    </source>
</evidence>
<feature type="transmembrane region" description="Helical" evidence="7">
    <location>
        <begin position="232"/>
        <end position="251"/>
    </location>
</feature>
<evidence type="ECO:0000259" key="8">
    <source>
        <dbReference type="Pfam" id="PF20684"/>
    </source>
</evidence>
<feature type="compositionally biased region" description="Basic and acidic residues" evidence="6">
    <location>
        <begin position="336"/>
        <end position="350"/>
    </location>
</feature>
<comment type="similarity">
    <text evidence="5">Belongs to the SAT4 family.</text>
</comment>
<keyword evidence="2 7" id="KW-0812">Transmembrane</keyword>
<evidence type="ECO:0000256" key="7">
    <source>
        <dbReference type="SAM" id="Phobius"/>
    </source>
</evidence>
<evidence type="ECO:0000256" key="1">
    <source>
        <dbReference type="ARBA" id="ARBA00004141"/>
    </source>
</evidence>
<comment type="subcellular location">
    <subcellularLocation>
        <location evidence="1">Membrane</location>
        <topology evidence="1">Multi-pass membrane protein</topology>
    </subcellularLocation>
</comment>
<feature type="compositionally biased region" description="Basic and acidic residues" evidence="6">
    <location>
        <begin position="308"/>
        <end position="317"/>
    </location>
</feature>
<evidence type="ECO:0000256" key="4">
    <source>
        <dbReference type="ARBA" id="ARBA00023136"/>
    </source>
</evidence>
<feature type="compositionally biased region" description="Pro residues" evidence="6">
    <location>
        <begin position="369"/>
        <end position="379"/>
    </location>
</feature>
<feature type="transmembrane region" description="Helical" evidence="7">
    <location>
        <begin position="44"/>
        <end position="63"/>
    </location>
</feature>
<organism evidence="9 10">
    <name type="scientific">Zopfia rhizophila CBS 207.26</name>
    <dbReference type="NCBI Taxonomy" id="1314779"/>
    <lineage>
        <taxon>Eukaryota</taxon>
        <taxon>Fungi</taxon>
        <taxon>Dikarya</taxon>
        <taxon>Ascomycota</taxon>
        <taxon>Pezizomycotina</taxon>
        <taxon>Dothideomycetes</taxon>
        <taxon>Dothideomycetes incertae sedis</taxon>
        <taxon>Zopfiaceae</taxon>
        <taxon>Zopfia</taxon>
    </lineage>
</organism>